<evidence type="ECO:0000256" key="3">
    <source>
        <dbReference type="ARBA" id="ARBA00022630"/>
    </source>
</evidence>
<accession>A0A929MRE2</accession>
<name>A0A929MRE2_ABIDE</name>
<comment type="caution">
    <text evidence="6">The sequence shown here is derived from an EMBL/GenBank/DDBJ whole genome shotgun (WGS) entry which is preliminary data.</text>
</comment>
<dbReference type="GO" id="GO:0018580">
    <property type="term" value="F:nitronate monooxygenase activity"/>
    <property type="evidence" value="ECO:0007669"/>
    <property type="project" value="InterPro"/>
</dbReference>
<evidence type="ECO:0000313" key="7">
    <source>
        <dbReference type="Proteomes" id="UP000757900"/>
    </source>
</evidence>
<dbReference type="SUPFAM" id="SSF51412">
    <property type="entry name" value="Inosine monophosphate dehydrogenase (IMPDH)"/>
    <property type="match status" value="1"/>
</dbReference>
<evidence type="ECO:0000256" key="1">
    <source>
        <dbReference type="ARBA" id="ARBA00003535"/>
    </source>
</evidence>
<sequence length="319" mass="33737">MKTAITELLNIEYPIVQGAMAWVADADLASAVSNAGGLGVIGTGHDNVDTVRAKVEAMFAKTDKPFAVNVMLLNPHVEEVVDYLIASGVKIITTGAGNPSKYMQRFEEAGISLIPVVASVALAKRMERIGAKAVVVEGMEAGGHIGKLTTMALVPQVVDAVNIPVIAAGGIGDGRAMAAAFMLGASAVQVGTRFVVAHESNAHDNFKQAIIKAKDIETVVTGQITGHPVRVLRNALTTEYLQAEKEETSKAEPDFERLNKIGKGALRRAVVEGDVKTGSLMAGQIAGLVSKEQSCHDIIQEYLAECRQTIQAKLDLVNQ</sequence>
<dbReference type="Proteomes" id="UP000757900">
    <property type="component" value="Unassembled WGS sequence"/>
</dbReference>
<dbReference type="AlphaFoldDB" id="A0A929MRE2"/>
<protein>
    <recommendedName>
        <fullName evidence="2">Probable nitronate monooxygenase</fullName>
    </recommendedName>
</protein>
<proteinExistence type="predicted"/>
<dbReference type="InterPro" id="IPR004136">
    <property type="entry name" value="NMO"/>
</dbReference>
<dbReference type="InterPro" id="IPR017569">
    <property type="entry name" value="Enoyl_ACP_red-II_put"/>
</dbReference>
<dbReference type="CDD" id="cd04730">
    <property type="entry name" value="NPD_like"/>
    <property type="match status" value="1"/>
</dbReference>
<dbReference type="PANTHER" id="PTHR32332">
    <property type="entry name" value="2-NITROPROPANE DIOXYGENASE"/>
    <property type="match status" value="1"/>
</dbReference>
<comment type="function">
    <text evidence="1">Nitronate monooxygenase that uses molecular oxygen to catalyze the oxidative denitrification of alkyl nitronates. Acts on propionate 3-nitronate (P3N), the presumed physiological substrate. Probably functions in the detoxification of P3N, a metabolic poison produced by plants and fungi as a defense mechanism.</text>
</comment>
<keyword evidence="4" id="KW-0288">FMN</keyword>
<dbReference type="EMBL" id="JABZFV010000086">
    <property type="protein sequence ID" value="MBF0934900.1"/>
    <property type="molecule type" value="Genomic_DNA"/>
</dbReference>
<dbReference type="Gene3D" id="3.20.20.70">
    <property type="entry name" value="Aldolase class I"/>
    <property type="match status" value="1"/>
</dbReference>
<evidence type="ECO:0000313" key="6">
    <source>
        <dbReference type="EMBL" id="MBF0934900.1"/>
    </source>
</evidence>
<evidence type="ECO:0000256" key="5">
    <source>
        <dbReference type="ARBA" id="ARBA00023002"/>
    </source>
</evidence>
<reference evidence="6" key="1">
    <citation type="submission" date="2020-04" db="EMBL/GenBank/DDBJ databases">
        <title>Deep metagenomics examines the oral microbiome during advanced dental caries in children, revealing novel taxa and co-occurrences with host molecules.</title>
        <authorList>
            <person name="Baker J.L."/>
            <person name="Morton J.T."/>
            <person name="Dinis M."/>
            <person name="Alvarez R."/>
            <person name="Tran N.C."/>
            <person name="Knight R."/>
            <person name="Edlund A."/>
        </authorList>
    </citation>
    <scope>NUCLEOTIDE SEQUENCE</scope>
    <source>
        <strain evidence="6">JCVI_23_bin.16</strain>
    </source>
</reference>
<evidence type="ECO:0000256" key="4">
    <source>
        <dbReference type="ARBA" id="ARBA00022643"/>
    </source>
</evidence>
<keyword evidence="5" id="KW-0560">Oxidoreductase</keyword>
<evidence type="ECO:0000256" key="2">
    <source>
        <dbReference type="ARBA" id="ARBA00013457"/>
    </source>
</evidence>
<dbReference type="PANTHER" id="PTHR32332:SF20">
    <property type="entry name" value="2-NITROPROPANE DIOXYGENASE-LIKE PROTEIN"/>
    <property type="match status" value="1"/>
</dbReference>
<dbReference type="Pfam" id="PF03060">
    <property type="entry name" value="NMO"/>
    <property type="match status" value="2"/>
</dbReference>
<organism evidence="6 7">
    <name type="scientific">Abiotrophia defectiva</name>
    <name type="common">Streptococcus defectivus</name>
    <dbReference type="NCBI Taxonomy" id="46125"/>
    <lineage>
        <taxon>Bacteria</taxon>
        <taxon>Bacillati</taxon>
        <taxon>Bacillota</taxon>
        <taxon>Bacilli</taxon>
        <taxon>Lactobacillales</taxon>
        <taxon>Aerococcaceae</taxon>
        <taxon>Abiotrophia</taxon>
    </lineage>
</organism>
<dbReference type="InterPro" id="IPR013785">
    <property type="entry name" value="Aldolase_TIM"/>
</dbReference>
<keyword evidence="3" id="KW-0285">Flavoprotein</keyword>
<dbReference type="RefSeq" id="WP_314181734.1">
    <property type="nucleotide sequence ID" value="NZ_CAUQPX010000021.1"/>
</dbReference>
<gene>
    <name evidence="6" type="primary">fabK</name>
    <name evidence="6" type="ORF">HXK00_04550</name>
</gene>
<dbReference type="NCBIfam" id="TIGR03151">
    <property type="entry name" value="enACPred_II"/>
    <property type="match status" value="1"/>
</dbReference>